<reference evidence="2 3" key="1">
    <citation type="submission" date="2015-09" db="EMBL/GenBank/DDBJ databases">
        <title>Draft genome of the parasitic nematode Teladorsagia circumcincta isolate WARC Sus (inbred).</title>
        <authorList>
            <person name="Mitreva M."/>
        </authorList>
    </citation>
    <scope>NUCLEOTIDE SEQUENCE [LARGE SCALE GENOMIC DNA]</scope>
    <source>
        <strain evidence="2 3">S</strain>
    </source>
</reference>
<keyword evidence="3" id="KW-1185">Reference proteome</keyword>
<organism evidence="2 3">
    <name type="scientific">Teladorsagia circumcincta</name>
    <name type="common">Brown stomach worm</name>
    <name type="synonym">Ostertagia circumcincta</name>
    <dbReference type="NCBI Taxonomy" id="45464"/>
    <lineage>
        <taxon>Eukaryota</taxon>
        <taxon>Metazoa</taxon>
        <taxon>Ecdysozoa</taxon>
        <taxon>Nematoda</taxon>
        <taxon>Chromadorea</taxon>
        <taxon>Rhabditida</taxon>
        <taxon>Rhabditina</taxon>
        <taxon>Rhabditomorpha</taxon>
        <taxon>Strongyloidea</taxon>
        <taxon>Trichostrongylidae</taxon>
        <taxon>Teladorsagia</taxon>
    </lineage>
</organism>
<name>A0A2G9URD1_TELCI</name>
<evidence type="ECO:0000313" key="3">
    <source>
        <dbReference type="Proteomes" id="UP000230423"/>
    </source>
</evidence>
<accession>A0A2G9URD1</accession>
<feature type="compositionally biased region" description="Basic residues" evidence="1">
    <location>
        <begin position="13"/>
        <end position="25"/>
    </location>
</feature>
<gene>
    <name evidence="2" type="ORF">TELCIR_05343</name>
</gene>
<proteinExistence type="predicted"/>
<evidence type="ECO:0000313" key="2">
    <source>
        <dbReference type="EMBL" id="PIO72716.1"/>
    </source>
</evidence>
<protein>
    <submittedName>
        <fullName evidence="2">Uncharacterized protein</fullName>
    </submittedName>
</protein>
<feature type="region of interest" description="Disordered" evidence="1">
    <location>
        <begin position="1"/>
        <end position="79"/>
    </location>
</feature>
<dbReference type="Proteomes" id="UP000230423">
    <property type="component" value="Unassembled WGS sequence"/>
</dbReference>
<dbReference type="AlphaFoldDB" id="A0A2G9URD1"/>
<evidence type="ECO:0000256" key="1">
    <source>
        <dbReference type="SAM" id="MobiDB-lite"/>
    </source>
</evidence>
<sequence>MSDGDFVAEPEPKRRRTPEQRRRRHSSSDAEGRSPQRLRLKKEDKLAMNSRREDAKADAPRKRVSSMERDRSGGSSKGRGKKFIWMLYESHIKNLREESKRAQIARQIQAATTLLIRQNNLRNERNHRRGDVVKIPPVMRSLEVPAKRRNVITLNEAKKIEGKIEMKEIDDEEILHAEGMILPHGHQEKNESIRVQGRNHHVTEGDDLLV</sequence>
<feature type="compositionally biased region" description="Basic and acidic residues" evidence="1">
    <location>
        <begin position="41"/>
        <end position="72"/>
    </location>
</feature>
<dbReference type="EMBL" id="KZ345612">
    <property type="protein sequence ID" value="PIO72716.1"/>
    <property type="molecule type" value="Genomic_DNA"/>
</dbReference>